<name>A0ABU9WZG5_9MICC</name>
<evidence type="ECO:0000259" key="3">
    <source>
        <dbReference type="Pfam" id="PF17775"/>
    </source>
</evidence>
<dbReference type="RefSeq" id="WP_345883669.1">
    <property type="nucleotide sequence ID" value="NZ_JBDFRB010000003.1"/>
</dbReference>
<dbReference type="InterPro" id="IPR048469">
    <property type="entry name" value="YchJ-like_M"/>
</dbReference>
<comment type="similarity">
    <text evidence="1 2">Belongs to the UPF0225 family.</text>
</comment>
<comment type="caution">
    <text evidence="4">The sequence shown here is derived from an EMBL/GenBank/DDBJ whole genome shotgun (WGS) entry which is preliminary data.</text>
</comment>
<sequence length="159" mass="16806">MSVTPAPDSRCPCGTGETYAHCCGRFHSGAGSAELSEGAAPPAPTAEALMRSRYSAYAVGGSAGVGYLLATWHPSTRPAGLELDPATRWRRLEVLRTTAGGPFDEEGTVDFAAHYTEVDEDAGTAPSGGRGRRGVMREHSRFVREGGRWYYVDGDVAGP</sequence>
<evidence type="ECO:0000313" key="5">
    <source>
        <dbReference type="Proteomes" id="UP001422074"/>
    </source>
</evidence>
<protein>
    <recommendedName>
        <fullName evidence="2">UPF0225 protein ABCQ75_05480</fullName>
    </recommendedName>
</protein>
<proteinExistence type="inferred from homology"/>
<organism evidence="4 5">
    <name type="scientific">Sinomonas halotolerans</name>
    <dbReference type="NCBI Taxonomy" id="1644133"/>
    <lineage>
        <taxon>Bacteria</taxon>
        <taxon>Bacillati</taxon>
        <taxon>Actinomycetota</taxon>
        <taxon>Actinomycetes</taxon>
        <taxon>Micrococcales</taxon>
        <taxon>Micrococcaceae</taxon>
        <taxon>Sinomonas</taxon>
    </lineage>
</organism>
<dbReference type="Gene3D" id="3.10.450.50">
    <property type="match status" value="1"/>
</dbReference>
<dbReference type="Proteomes" id="UP001422074">
    <property type="component" value="Unassembled WGS sequence"/>
</dbReference>
<dbReference type="SUPFAM" id="SSF103642">
    <property type="entry name" value="Sec-C motif"/>
    <property type="match status" value="1"/>
</dbReference>
<feature type="domain" description="YchJ-like middle NTF2-like" evidence="3">
    <location>
        <begin position="45"/>
        <end position="154"/>
    </location>
</feature>
<accession>A0ABU9WZG5</accession>
<dbReference type="EMBL" id="JBDFRB010000003">
    <property type="protein sequence ID" value="MEN2743989.1"/>
    <property type="molecule type" value="Genomic_DNA"/>
</dbReference>
<dbReference type="Pfam" id="PF17775">
    <property type="entry name" value="YchJ_M-like"/>
    <property type="match status" value="1"/>
</dbReference>
<evidence type="ECO:0000256" key="1">
    <source>
        <dbReference type="ARBA" id="ARBA00010839"/>
    </source>
</evidence>
<dbReference type="HAMAP" id="MF_00612">
    <property type="entry name" value="UPF0225"/>
    <property type="match status" value="1"/>
</dbReference>
<dbReference type="InterPro" id="IPR032710">
    <property type="entry name" value="NTF2-like_dom_sf"/>
</dbReference>
<evidence type="ECO:0000313" key="4">
    <source>
        <dbReference type="EMBL" id="MEN2743989.1"/>
    </source>
</evidence>
<dbReference type="InterPro" id="IPR004027">
    <property type="entry name" value="SEC_C_motif"/>
</dbReference>
<dbReference type="SUPFAM" id="SSF54427">
    <property type="entry name" value="NTF2-like"/>
    <property type="match status" value="1"/>
</dbReference>
<gene>
    <name evidence="4" type="ORF">ABCQ75_05480</name>
</gene>
<dbReference type="InterPro" id="IPR023006">
    <property type="entry name" value="YchJ-like"/>
</dbReference>
<keyword evidence="5" id="KW-1185">Reference proteome</keyword>
<dbReference type="Pfam" id="PF02810">
    <property type="entry name" value="SEC-C"/>
    <property type="match status" value="1"/>
</dbReference>
<evidence type="ECO:0000256" key="2">
    <source>
        <dbReference type="HAMAP-Rule" id="MF_00612"/>
    </source>
</evidence>
<reference evidence="4 5" key="1">
    <citation type="submission" date="2024-05" db="EMBL/GenBank/DDBJ databases">
        <title>Sinomonas sp. nov., isolated from a waste landfill.</title>
        <authorList>
            <person name="Zhao Y."/>
        </authorList>
    </citation>
    <scope>NUCLEOTIDE SEQUENCE [LARGE SCALE GENOMIC DNA]</scope>
    <source>
        <strain evidence="4 5">CCTCC AB2014300</strain>
    </source>
</reference>